<protein>
    <submittedName>
        <fullName evidence="8">Solute carrier family 22 member 22-like isoform X1</fullName>
    </submittedName>
</protein>
<dbReference type="InterPro" id="IPR005829">
    <property type="entry name" value="Sugar_transporter_CS"/>
</dbReference>
<dbReference type="OrthoDB" id="2544694at2759"/>
<feature type="transmembrane region" description="Helical" evidence="5">
    <location>
        <begin position="204"/>
        <end position="225"/>
    </location>
</feature>
<keyword evidence="2 5" id="KW-0812">Transmembrane</keyword>
<feature type="transmembrane region" description="Helical" evidence="5">
    <location>
        <begin position="469"/>
        <end position="488"/>
    </location>
</feature>
<feature type="transmembrane region" description="Helical" evidence="5">
    <location>
        <begin position="146"/>
        <end position="166"/>
    </location>
</feature>
<evidence type="ECO:0000256" key="1">
    <source>
        <dbReference type="ARBA" id="ARBA00004141"/>
    </source>
</evidence>
<dbReference type="GO" id="GO:0016020">
    <property type="term" value="C:membrane"/>
    <property type="evidence" value="ECO:0007669"/>
    <property type="project" value="UniProtKB-SubCell"/>
</dbReference>
<dbReference type="InterPro" id="IPR011701">
    <property type="entry name" value="MFS"/>
</dbReference>
<evidence type="ECO:0000256" key="2">
    <source>
        <dbReference type="ARBA" id="ARBA00022692"/>
    </source>
</evidence>
<gene>
    <name evidence="8" type="primary">LOC101575191</name>
</gene>
<name>A0A6P6EQA4_OCTDE</name>
<dbReference type="PROSITE" id="PS50850">
    <property type="entry name" value="MFS"/>
    <property type="match status" value="1"/>
</dbReference>
<dbReference type="FunCoup" id="A0A6P6EQA4">
    <property type="interactions" value="9"/>
</dbReference>
<comment type="subcellular location">
    <subcellularLocation>
        <location evidence="1">Membrane</location>
        <topology evidence="1">Multi-pass membrane protein</topology>
    </subcellularLocation>
</comment>
<evidence type="ECO:0000256" key="4">
    <source>
        <dbReference type="ARBA" id="ARBA00023136"/>
    </source>
</evidence>
<evidence type="ECO:0000256" key="5">
    <source>
        <dbReference type="SAM" id="Phobius"/>
    </source>
</evidence>
<evidence type="ECO:0000259" key="6">
    <source>
        <dbReference type="PROSITE" id="PS50850"/>
    </source>
</evidence>
<dbReference type="Pfam" id="PF07690">
    <property type="entry name" value="MFS_1"/>
    <property type="match status" value="1"/>
</dbReference>
<dbReference type="InParanoid" id="A0A6P6EQA4"/>
<keyword evidence="3 5" id="KW-1133">Transmembrane helix</keyword>
<sequence>MAFEDVLQWAGDTGCFQVLAVSLGVLIGVMSSSYEFLENFTAGIPEHRCSVHLLDNPNPEANVTLNLTVEALLRASIPMDPNGKPEQCRRFRQIQWQLLDPNASAGNNAELETEPCLDGWTYDQSVFTSTIVSEWDLVCNYQSFKYLAHSITLMGYLLGITVSGFTSDRYGRKPLLVFSCLACGVLSICCGFVPTFSIYCTLKFLSSAFVSVIQTNLIIIVLEVTAANWKPVVVASQLLSGNVGHIFLGGLAYAFRDWRRLQWVFGSPFLIFFLFSCCCFTESIRWLLVTGKTQQAAKELKKIAYINGKKDVVQNLTTEALISKMGEVTVPRNHFQMKQIIVNPIIFRIILCGFILWFSSVFSSYGHILDIQSLGQDIFTSQLLMGTVNFFSSLSVFFMIRHVNRKPSLFLFVFLFGSSHIVAIFVPKEMHILRLVVFLMGRATISILMGIFTAFFLELSPTIFRSTMLSIFTVAMRLGGTVSALVLMTKQYFIHLPGILYGVLPLATSVCILFLPETFNLPLADTIKDIENRFRSKTTREKQRRELLRTTEC</sequence>
<dbReference type="Gene3D" id="1.20.1250.20">
    <property type="entry name" value="MFS general substrate transporter like domains"/>
    <property type="match status" value="1"/>
</dbReference>
<dbReference type="AlphaFoldDB" id="A0A6P6EQA4"/>
<dbReference type="PROSITE" id="PS00216">
    <property type="entry name" value="SUGAR_TRANSPORT_1"/>
    <property type="match status" value="1"/>
</dbReference>
<dbReference type="SUPFAM" id="SSF103473">
    <property type="entry name" value="MFS general substrate transporter"/>
    <property type="match status" value="1"/>
</dbReference>
<proteinExistence type="predicted"/>
<organism evidence="7 8">
    <name type="scientific">Octodon degus</name>
    <name type="common">Degu</name>
    <name type="synonym">Sciurus degus</name>
    <dbReference type="NCBI Taxonomy" id="10160"/>
    <lineage>
        <taxon>Eukaryota</taxon>
        <taxon>Metazoa</taxon>
        <taxon>Chordata</taxon>
        <taxon>Craniata</taxon>
        <taxon>Vertebrata</taxon>
        <taxon>Euteleostomi</taxon>
        <taxon>Mammalia</taxon>
        <taxon>Eutheria</taxon>
        <taxon>Euarchontoglires</taxon>
        <taxon>Glires</taxon>
        <taxon>Rodentia</taxon>
        <taxon>Hystricomorpha</taxon>
        <taxon>Octodontidae</taxon>
        <taxon>Octodon</taxon>
    </lineage>
</organism>
<dbReference type="GeneID" id="101575191"/>
<keyword evidence="4 5" id="KW-0472">Membrane</keyword>
<evidence type="ECO:0000313" key="7">
    <source>
        <dbReference type="Proteomes" id="UP000515203"/>
    </source>
</evidence>
<dbReference type="Proteomes" id="UP000515203">
    <property type="component" value="Unplaced"/>
</dbReference>
<keyword evidence="7" id="KW-1185">Reference proteome</keyword>
<accession>A0A6P6EQA4</accession>
<reference evidence="8" key="1">
    <citation type="submission" date="2025-08" db="UniProtKB">
        <authorList>
            <consortium name="RefSeq"/>
        </authorList>
    </citation>
    <scope>IDENTIFICATION</scope>
</reference>
<evidence type="ECO:0000313" key="8">
    <source>
        <dbReference type="RefSeq" id="XP_023574510.1"/>
    </source>
</evidence>
<dbReference type="InterPro" id="IPR020846">
    <property type="entry name" value="MFS_dom"/>
</dbReference>
<feature type="domain" description="Major facilitator superfamily (MFS) profile" evidence="6">
    <location>
        <begin position="17"/>
        <end position="520"/>
    </location>
</feature>
<feature type="transmembrane region" description="Helical" evidence="5">
    <location>
        <begin position="432"/>
        <end position="457"/>
    </location>
</feature>
<dbReference type="InterPro" id="IPR036259">
    <property type="entry name" value="MFS_trans_sf"/>
</dbReference>
<dbReference type="RefSeq" id="XP_023574510.1">
    <property type="nucleotide sequence ID" value="XM_023718742.1"/>
</dbReference>
<feature type="transmembrane region" description="Helical" evidence="5">
    <location>
        <begin position="407"/>
        <end position="426"/>
    </location>
</feature>
<dbReference type="PANTHER" id="PTHR24064">
    <property type="entry name" value="SOLUTE CARRIER FAMILY 22 MEMBER"/>
    <property type="match status" value="1"/>
</dbReference>
<feature type="transmembrane region" description="Helical" evidence="5">
    <location>
        <begin position="345"/>
        <end position="366"/>
    </location>
</feature>
<dbReference type="GO" id="GO:0022857">
    <property type="term" value="F:transmembrane transporter activity"/>
    <property type="evidence" value="ECO:0007669"/>
    <property type="project" value="InterPro"/>
</dbReference>
<feature type="transmembrane region" description="Helical" evidence="5">
    <location>
        <begin position="378"/>
        <end position="400"/>
    </location>
</feature>
<feature type="transmembrane region" description="Helical" evidence="5">
    <location>
        <begin position="175"/>
        <end position="198"/>
    </location>
</feature>
<feature type="transmembrane region" description="Helical" evidence="5">
    <location>
        <begin position="494"/>
        <end position="515"/>
    </location>
</feature>
<feature type="transmembrane region" description="Helical" evidence="5">
    <location>
        <begin position="267"/>
        <end position="288"/>
    </location>
</feature>
<evidence type="ECO:0000256" key="3">
    <source>
        <dbReference type="ARBA" id="ARBA00022989"/>
    </source>
</evidence>